<organism evidence="2 3">
    <name type="scientific">Thalassiosira oceanica</name>
    <name type="common">Marine diatom</name>
    <dbReference type="NCBI Taxonomy" id="159749"/>
    <lineage>
        <taxon>Eukaryota</taxon>
        <taxon>Sar</taxon>
        <taxon>Stramenopiles</taxon>
        <taxon>Ochrophyta</taxon>
        <taxon>Bacillariophyta</taxon>
        <taxon>Coscinodiscophyceae</taxon>
        <taxon>Thalassiosirophycidae</taxon>
        <taxon>Thalassiosirales</taxon>
        <taxon>Thalassiosiraceae</taxon>
        <taxon>Thalassiosira</taxon>
    </lineage>
</organism>
<dbReference type="EMBL" id="AGNL01033036">
    <property type="protein sequence ID" value="EJK55865.1"/>
    <property type="molecule type" value="Genomic_DNA"/>
</dbReference>
<keyword evidence="3" id="KW-1185">Reference proteome</keyword>
<evidence type="ECO:0000313" key="3">
    <source>
        <dbReference type="Proteomes" id="UP000266841"/>
    </source>
</evidence>
<evidence type="ECO:0000256" key="1">
    <source>
        <dbReference type="SAM" id="MobiDB-lite"/>
    </source>
</evidence>
<dbReference type="AlphaFoldDB" id="K0RS36"/>
<comment type="caution">
    <text evidence="2">The sequence shown here is derived from an EMBL/GenBank/DDBJ whole genome shotgun (WGS) entry which is preliminary data.</text>
</comment>
<evidence type="ECO:0000313" key="2">
    <source>
        <dbReference type="EMBL" id="EJK55865.1"/>
    </source>
</evidence>
<dbReference type="Proteomes" id="UP000266841">
    <property type="component" value="Unassembled WGS sequence"/>
</dbReference>
<feature type="compositionally biased region" description="Basic and acidic residues" evidence="1">
    <location>
        <begin position="646"/>
        <end position="658"/>
    </location>
</feature>
<reference evidence="2 3" key="1">
    <citation type="journal article" date="2012" name="Genome Biol.">
        <title>Genome and low-iron response of an oceanic diatom adapted to chronic iron limitation.</title>
        <authorList>
            <person name="Lommer M."/>
            <person name="Specht M."/>
            <person name="Roy A.S."/>
            <person name="Kraemer L."/>
            <person name="Andreson R."/>
            <person name="Gutowska M.A."/>
            <person name="Wolf J."/>
            <person name="Bergner S.V."/>
            <person name="Schilhabel M.B."/>
            <person name="Klostermeier U.C."/>
            <person name="Beiko R.G."/>
            <person name="Rosenstiel P."/>
            <person name="Hippler M."/>
            <person name="Laroche J."/>
        </authorList>
    </citation>
    <scope>NUCLEOTIDE SEQUENCE [LARGE SCALE GENOMIC DNA]</scope>
    <source>
        <strain evidence="2 3">CCMP1005</strain>
    </source>
</reference>
<protein>
    <submittedName>
        <fullName evidence="2">Uncharacterized protein</fullName>
    </submittedName>
</protein>
<feature type="region of interest" description="Disordered" evidence="1">
    <location>
        <begin position="237"/>
        <end position="270"/>
    </location>
</feature>
<name>K0RS36_THAOC</name>
<gene>
    <name evidence="2" type="ORF">THAOC_24346</name>
</gene>
<feature type="compositionally biased region" description="Acidic residues" evidence="1">
    <location>
        <begin position="101"/>
        <end position="120"/>
    </location>
</feature>
<feature type="compositionally biased region" description="Basic and acidic residues" evidence="1">
    <location>
        <begin position="603"/>
        <end position="626"/>
    </location>
</feature>
<accession>K0RS36</accession>
<feature type="non-terminal residue" evidence="2">
    <location>
        <position position="730"/>
    </location>
</feature>
<proteinExistence type="predicted"/>
<feature type="region of interest" description="Disordered" evidence="1">
    <location>
        <begin position="92"/>
        <end position="122"/>
    </location>
</feature>
<feature type="compositionally biased region" description="Basic and acidic residues" evidence="1">
    <location>
        <begin position="241"/>
        <end position="266"/>
    </location>
</feature>
<sequence>MSAEFDPEAVLSTKRFGSVTILQTPSKLFYFNLRINGEPYYTPSFRNKSDLLYFVDRLQLKCAHVEHLKMNSQFESPITSHDKWVETRTVELETRDRERQEDEEEQEESPAEGSAEEDPDTAAALSIAKKLAASVNELVSQTAFVSRHVVVGSDTFPPVLTRPPQGRAQDEQAKNEGYQDFPYLKSGVTFPLVLALVSGAAAMLPDLEDIKKLSETDRKKISEVLIAVVKRLAGFYPDPNAKPESDSKADPNQDAESSDKNDRDGGDEYAYAPKQPNFYWMGVNLGMYMKAFPSLMKPLVDCMEDLLPRERDEFIAYLYVIGFIDGDGSWFGKFDGGDMMECRKNGKSQVWTNLDKESMSSPLMVNAYQGSALKSSQARTISRTSSSTCPLANNERVTSSRQLVSRRLSIWNTLHGQGYSKEYFVDKILTPSMKRKDRVRYLSTMMYLAGVMGADGTVGSGPYANQTLLTQSCLNFQLAFAEVMSMVHGWEDPVVVRPAHKQAAHDRKCSGNTRREFVTAFSVEQVEHMCLTLGALDHSRSLQWLLTLITRIVTRCKDKDVPNRTAIESIESRPRGRAYRPPRRPLPVVIDHPQQDALTGHGETVDRGGNHEHDDAESRREGDPRHPRPRPGVRPVQRRERRGLRVRAEVGRHDHVGDGPDEGVPPQGVVQHREDVPVNPRPVRAGRRRDVQRRAQDGAPARLGGHRVAVRHVADRALGRVPHPHDFPGA</sequence>
<feature type="region of interest" description="Disordered" evidence="1">
    <location>
        <begin position="565"/>
        <end position="708"/>
    </location>
</feature>